<feature type="transmembrane region" description="Helical" evidence="5">
    <location>
        <begin position="351"/>
        <end position="371"/>
    </location>
</feature>
<keyword evidence="2 5" id="KW-0812">Transmembrane</keyword>
<organism evidence="7 9">
    <name type="scientific">Paenibacillus lignilyticus</name>
    <dbReference type="NCBI Taxonomy" id="1172615"/>
    <lineage>
        <taxon>Bacteria</taxon>
        <taxon>Bacillati</taxon>
        <taxon>Bacillota</taxon>
        <taxon>Bacilli</taxon>
        <taxon>Bacillales</taxon>
        <taxon>Paenibacillaceae</taxon>
        <taxon>Paenibacillus</taxon>
    </lineage>
</organism>
<keyword evidence="7" id="KW-0436">Ligase</keyword>
<accession>A0ABS5C745</accession>
<evidence type="ECO:0000256" key="4">
    <source>
        <dbReference type="ARBA" id="ARBA00023136"/>
    </source>
</evidence>
<dbReference type="PANTHER" id="PTHR37422">
    <property type="entry name" value="TEICHURONIC ACID BIOSYNTHESIS PROTEIN TUAE"/>
    <property type="match status" value="1"/>
</dbReference>
<keyword evidence="3 5" id="KW-1133">Transmembrane helix</keyword>
<feature type="domain" description="O-antigen ligase-related" evidence="6">
    <location>
        <begin position="199"/>
        <end position="364"/>
    </location>
</feature>
<feature type="transmembrane region" description="Helical" evidence="5">
    <location>
        <begin position="201"/>
        <end position="226"/>
    </location>
</feature>
<keyword evidence="9" id="KW-1185">Reference proteome</keyword>
<dbReference type="EMBL" id="JAGKSP010000001">
    <property type="protein sequence ID" value="MBP3961814.1"/>
    <property type="molecule type" value="Genomic_DNA"/>
</dbReference>
<feature type="transmembrane region" description="Helical" evidence="5">
    <location>
        <begin position="117"/>
        <end position="135"/>
    </location>
</feature>
<proteinExistence type="predicted"/>
<dbReference type="InterPro" id="IPR007016">
    <property type="entry name" value="O-antigen_ligase-rel_domated"/>
</dbReference>
<dbReference type="Pfam" id="PF04932">
    <property type="entry name" value="Wzy_C"/>
    <property type="match status" value="1"/>
</dbReference>
<dbReference type="GO" id="GO:0016874">
    <property type="term" value="F:ligase activity"/>
    <property type="evidence" value="ECO:0007669"/>
    <property type="project" value="UniProtKB-KW"/>
</dbReference>
<evidence type="ECO:0000256" key="5">
    <source>
        <dbReference type="SAM" id="Phobius"/>
    </source>
</evidence>
<gene>
    <name evidence="7" type="ORF">I8J30_03755</name>
    <name evidence="8" type="ORF">I8J30_12440</name>
</gene>
<keyword evidence="4 5" id="KW-0472">Membrane</keyword>
<dbReference type="PANTHER" id="PTHR37422:SF13">
    <property type="entry name" value="LIPOPOLYSACCHARIDE BIOSYNTHESIS PROTEIN PA4999-RELATED"/>
    <property type="match status" value="1"/>
</dbReference>
<evidence type="ECO:0000256" key="3">
    <source>
        <dbReference type="ARBA" id="ARBA00022989"/>
    </source>
</evidence>
<feature type="transmembrane region" description="Helical" evidence="5">
    <location>
        <begin position="29"/>
        <end position="51"/>
    </location>
</feature>
<feature type="transmembrane region" description="Helical" evidence="5">
    <location>
        <begin position="84"/>
        <end position="105"/>
    </location>
</feature>
<feature type="transmembrane region" description="Helical" evidence="5">
    <location>
        <begin position="58"/>
        <end position="78"/>
    </location>
</feature>
<dbReference type="RefSeq" id="WP_210655482.1">
    <property type="nucleotide sequence ID" value="NZ_JAGKSP010000001.1"/>
</dbReference>
<dbReference type="Proteomes" id="UP000673394">
    <property type="component" value="Unassembled WGS sequence"/>
</dbReference>
<name>A0ABS5C745_9BACL</name>
<sequence>MVLRNLIIMLFLFSLAVLTYDSLPYFHFSVYRPVAMFPMFAASFLLLFCDFRFRPGDLFFIAFVIYSIGHSLVAAIGYEDAGSSLKHVITLLFGLSMYRVSVYIAEETKTDPALKGWIAKSLLIGFIPPVAIGFIQLMDALVIHSGFSLPLTGLFSEKVYRGRIQLLSGEPSWGAIHMLSGGILMFYLFKQGFRKHLVLLIGTAVLLVLSFSAYAYSVLLTALLIYVLITSKNRGKMLLVLAACVLVVGVGVPFLLEAFHVSGYFTDRFQFDFNSLIKTDNSFFIRVVFPAIGFLEFAHHPLFGVGGGFYYRDFAELLLKNFNDGLVFKEVHDLVFDTPEMATSRNLLSKVFAEEGLIGAALFFGFMISALRSAGASPYAKFAFALCVSLVMNFDSYSFVNFWLLIGFIRGGFFNEQPAAVAVGSVMQRMKGMKRIA</sequence>
<dbReference type="InterPro" id="IPR051533">
    <property type="entry name" value="WaaL-like"/>
</dbReference>
<dbReference type="EMBL" id="JAGKSP010000004">
    <property type="protein sequence ID" value="MBP3963515.1"/>
    <property type="molecule type" value="Genomic_DNA"/>
</dbReference>
<evidence type="ECO:0000313" key="7">
    <source>
        <dbReference type="EMBL" id="MBP3961814.1"/>
    </source>
</evidence>
<feature type="transmembrane region" description="Helical" evidence="5">
    <location>
        <begin position="383"/>
        <end position="406"/>
    </location>
</feature>
<reference evidence="7 9" key="1">
    <citation type="submission" date="2021-04" db="EMBL/GenBank/DDBJ databases">
        <title>Paenibacillus sp. DLE-14 whole genome sequence.</title>
        <authorList>
            <person name="Ham Y.J."/>
        </authorList>
    </citation>
    <scope>NUCLEOTIDE SEQUENCE [LARGE SCALE GENOMIC DNA]</scope>
    <source>
        <strain evidence="7 9">DLE-14</strain>
    </source>
</reference>
<evidence type="ECO:0000259" key="6">
    <source>
        <dbReference type="Pfam" id="PF04932"/>
    </source>
</evidence>
<feature type="transmembrane region" description="Helical" evidence="5">
    <location>
        <begin position="172"/>
        <end position="189"/>
    </location>
</feature>
<evidence type="ECO:0000313" key="9">
    <source>
        <dbReference type="Proteomes" id="UP000673394"/>
    </source>
</evidence>
<evidence type="ECO:0000313" key="8">
    <source>
        <dbReference type="EMBL" id="MBP3963515.1"/>
    </source>
</evidence>
<comment type="caution">
    <text evidence="7">The sequence shown here is derived from an EMBL/GenBank/DDBJ whole genome shotgun (WGS) entry which is preliminary data.</text>
</comment>
<evidence type="ECO:0000256" key="1">
    <source>
        <dbReference type="ARBA" id="ARBA00004141"/>
    </source>
</evidence>
<evidence type="ECO:0000256" key="2">
    <source>
        <dbReference type="ARBA" id="ARBA00022692"/>
    </source>
</evidence>
<feature type="transmembrane region" description="Helical" evidence="5">
    <location>
        <begin position="283"/>
        <end position="311"/>
    </location>
</feature>
<feature type="transmembrane region" description="Helical" evidence="5">
    <location>
        <begin position="238"/>
        <end position="263"/>
    </location>
</feature>
<protein>
    <submittedName>
        <fullName evidence="7">O-antigen ligase family protein</fullName>
    </submittedName>
</protein>
<comment type="subcellular location">
    <subcellularLocation>
        <location evidence="1">Membrane</location>
        <topology evidence="1">Multi-pass membrane protein</topology>
    </subcellularLocation>
</comment>